<evidence type="ECO:0000256" key="5">
    <source>
        <dbReference type="ARBA" id="ARBA00023004"/>
    </source>
</evidence>
<dbReference type="GO" id="GO:0009055">
    <property type="term" value="F:electron transfer activity"/>
    <property type="evidence" value="ECO:0007669"/>
    <property type="project" value="InterPro"/>
</dbReference>
<feature type="domain" description="Cytochrome c" evidence="6">
    <location>
        <begin position="60"/>
        <end position="160"/>
    </location>
</feature>
<accession>A0A382D930</accession>
<keyword evidence="5" id="KW-0408">Iron</keyword>
<dbReference type="GO" id="GO:0020037">
    <property type="term" value="F:heme binding"/>
    <property type="evidence" value="ECO:0007669"/>
    <property type="project" value="InterPro"/>
</dbReference>
<organism evidence="7">
    <name type="scientific">marine metagenome</name>
    <dbReference type="NCBI Taxonomy" id="408172"/>
    <lineage>
        <taxon>unclassified sequences</taxon>
        <taxon>metagenomes</taxon>
        <taxon>ecological metagenomes</taxon>
    </lineage>
</organism>
<proteinExistence type="predicted"/>
<keyword evidence="4" id="KW-0249">Electron transport</keyword>
<protein>
    <recommendedName>
        <fullName evidence="6">Cytochrome c domain-containing protein</fullName>
    </recommendedName>
</protein>
<evidence type="ECO:0000256" key="4">
    <source>
        <dbReference type="ARBA" id="ARBA00022982"/>
    </source>
</evidence>
<dbReference type="EMBL" id="UINC01037919">
    <property type="protein sequence ID" value="SVB34147.1"/>
    <property type="molecule type" value="Genomic_DNA"/>
</dbReference>
<evidence type="ECO:0000256" key="2">
    <source>
        <dbReference type="ARBA" id="ARBA00022617"/>
    </source>
</evidence>
<name>A0A382D930_9ZZZZ</name>
<dbReference type="PROSITE" id="PS51007">
    <property type="entry name" value="CYTC"/>
    <property type="match status" value="1"/>
</dbReference>
<keyword evidence="3" id="KW-0479">Metal-binding</keyword>
<dbReference type="Pfam" id="PF00034">
    <property type="entry name" value="Cytochrom_C"/>
    <property type="match status" value="1"/>
</dbReference>
<evidence type="ECO:0000313" key="7">
    <source>
        <dbReference type="EMBL" id="SVB34147.1"/>
    </source>
</evidence>
<dbReference type="PANTHER" id="PTHR11961">
    <property type="entry name" value="CYTOCHROME C"/>
    <property type="match status" value="1"/>
</dbReference>
<sequence length="167" mass="17742">MGGFIVVAWLLLVVDFVGDQLIPPIEPIVSKASAEAVSAEKATDKPAVPEQPLNVLLASANVDKGKKVAKKCVACHSFESGGKNKVGPNLHNIMGKNRAGASGFSYSSAIKTMGGKWGFEDMNDFLKKPKKFMPGTKMSFSGLKKAGDRAAVILYLRSFSDSPVTLP</sequence>
<evidence type="ECO:0000256" key="1">
    <source>
        <dbReference type="ARBA" id="ARBA00022448"/>
    </source>
</evidence>
<gene>
    <name evidence="7" type="ORF">METZ01_LOCUS187001</name>
</gene>
<dbReference type="InterPro" id="IPR036909">
    <property type="entry name" value="Cyt_c-like_dom_sf"/>
</dbReference>
<dbReference type="AlphaFoldDB" id="A0A382D930"/>
<dbReference type="InterPro" id="IPR002327">
    <property type="entry name" value="Cyt_c_1A/1B"/>
</dbReference>
<dbReference type="InterPro" id="IPR009056">
    <property type="entry name" value="Cyt_c-like_dom"/>
</dbReference>
<dbReference type="Gene3D" id="1.10.760.10">
    <property type="entry name" value="Cytochrome c-like domain"/>
    <property type="match status" value="1"/>
</dbReference>
<dbReference type="SUPFAM" id="SSF46626">
    <property type="entry name" value="Cytochrome c"/>
    <property type="match status" value="1"/>
</dbReference>
<reference evidence="7" key="1">
    <citation type="submission" date="2018-05" db="EMBL/GenBank/DDBJ databases">
        <authorList>
            <person name="Lanie J.A."/>
            <person name="Ng W.-L."/>
            <person name="Kazmierczak K.M."/>
            <person name="Andrzejewski T.M."/>
            <person name="Davidsen T.M."/>
            <person name="Wayne K.J."/>
            <person name="Tettelin H."/>
            <person name="Glass J.I."/>
            <person name="Rusch D."/>
            <person name="Podicherti R."/>
            <person name="Tsui H.-C.T."/>
            <person name="Winkler M.E."/>
        </authorList>
    </citation>
    <scope>NUCLEOTIDE SEQUENCE</scope>
</reference>
<evidence type="ECO:0000259" key="6">
    <source>
        <dbReference type="PROSITE" id="PS51007"/>
    </source>
</evidence>
<dbReference type="GO" id="GO:0046872">
    <property type="term" value="F:metal ion binding"/>
    <property type="evidence" value="ECO:0007669"/>
    <property type="project" value="UniProtKB-KW"/>
</dbReference>
<keyword evidence="1" id="KW-0813">Transport</keyword>
<keyword evidence="2" id="KW-0349">Heme</keyword>
<dbReference type="PRINTS" id="PR00604">
    <property type="entry name" value="CYTCHRMECIAB"/>
</dbReference>
<evidence type="ECO:0000256" key="3">
    <source>
        <dbReference type="ARBA" id="ARBA00022723"/>
    </source>
</evidence>